<dbReference type="InterPro" id="IPR011990">
    <property type="entry name" value="TPR-like_helical_dom_sf"/>
</dbReference>
<dbReference type="InterPro" id="IPR012373">
    <property type="entry name" value="Ferrdict_sens_TM"/>
</dbReference>
<name>A0A4V5PNE4_9BACT</name>
<protein>
    <recommendedName>
        <fullName evidence="3">FecR protein domain-containing protein</fullName>
    </recommendedName>
</protein>
<dbReference type="Pfam" id="PF04773">
    <property type="entry name" value="FecR"/>
    <property type="match status" value="1"/>
</dbReference>
<dbReference type="OrthoDB" id="9771237at2"/>
<feature type="transmembrane region" description="Helical" evidence="2">
    <location>
        <begin position="53"/>
        <end position="72"/>
    </location>
</feature>
<dbReference type="EMBL" id="SSMQ01000004">
    <property type="protein sequence ID" value="TKD12061.1"/>
    <property type="molecule type" value="Genomic_DNA"/>
</dbReference>
<organism evidence="4 5">
    <name type="scientific">Polyangium fumosum</name>
    <dbReference type="NCBI Taxonomy" id="889272"/>
    <lineage>
        <taxon>Bacteria</taxon>
        <taxon>Pseudomonadati</taxon>
        <taxon>Myxococcota</taxon>
        <taxon>Polyangia</taxon>
        <taxon>Polyangiales</taxon>
        <taxon>Polyangiaceae</taxon>
        <taxon>Polyangium</taxon>
    </lineage>
</organism>
<accession>A0A4V5PNE4</accession>
<feature type="domain" description="FecR protein" evidence="3">
    <location>
        <begin position="88"/>
        <end position="182"/>
    </location>
</feature>
<evidence type="ECO:0000313" key="5">
    <source>
        <dbReference type="Proteomes" id="UP000309215"/>
    </source>
</evidence>
<comment type="caution">
    <text evidence="4">The sequence shown here is derived from an EMBL/GenBank/DDBJ whole genome shotgun (WGS) entry which is preliminary data.</text>
</comment>
<gene>
    <name evidence="4" type="ORF">E8A74_05460</name>
</gene>
<dbReference type="AlphaFoldDB" id="A0A4V5PNE4"/>
<evidence type="ECO:0000313" key="4">
    <source>
        <dbReference type="EMBL" id="TKD12061.1"/>
    </source>
</evidence>
<dbReference type="RefSeq" id="WP_136927856.1">
    <property type="nucleotide sequence ID" value="NZ_SSMQ01000004.1"/>
</dbReference>
<evidence type="ECO:0000256" key="2">
    <source>
        <dbReference type="SAM" id="Phobius"/>
    </source>
</evidence>
<keyword evidence="5" id="KW-1185">Reference proteome</keyword>
<dbReference type="Pfam" id="PF13432">
    <property type="entry name" value="TPR_16"/>
    <property type="match status" value="1"/>
</dbReference>
<sequence length="373" mass="39911">MRSVSRRRTADFVSPPLSEARITRMWSAIASAERARLRGSESPRSEARWTMRWRAASILAAALGVVALVLGVRLRSPSSPAMAGLVIDTGAAVQEVSLPDGSILSLAAATRLHVLSATAHEVRLRLERGSVICDVVHREERRFVVAAGDVEVEDRGTRFAVDVRPEAAREVVEVRVERGAVEVRDATQTVLATLKPGQDWKSRGPEPLTVGPLLAPQGSGEPAAPSASASAASAPTSAPAPLVSARSARALSPEALFDRASAARLDGRHADAAADFERFYRRFPDDPRAGLAAYELGRIRLGSLRDPQGAAAAFEAVLERPSDPFREDAEAARVEALANLDDREACLRARDAFLARYPRSLQAGRVARLCGGP</sequence>
<reference evidence="4 5" key="1">
    <citation type="submission" date="2019-04" db="EMBL/GenBank/DDBJ databases">
        <authorList>
            <person name="Li Y."/>
            <person name="Wang J."/>
        </authorList>
    </citation>
    <scope>NUCLEOTIDE SEQUENCE [LARGE SCALE GENOMIC DNA]</scope>
    <source>
        <strain evidence="4 5">DSM 14668</strain>
    </source>
</reference>
<dbReference type="Proteomes" id="UP000309215">
    <property type="component" value="Unassembled WGS sequence"/>
</dbReference>
<dbReference type="GO" id="GO:0016989">
    <property type="term" value="F:sigma factor antagonist activity"/>
    <property type="evidence" value="ECO:0007669"/>
    <property type="project" value="TreeGrafter"/>
</dbReference>
<dbReference type="Gene3D" id="2.60.120.1440">
    <property type="match status" value="1"/>
</dbReference>
<keyword evidence="2" id="KW-1133">Transmembrane helix</keyword>
<dbReference type="PANTHER" id="PTHR30273:SF2">
    <property type="entry name" value="PROTEIN FECR"/>
    <property type="match status" value="1"/>
</dbReference>
<dbReference type="PANTHER" id="PTHR30273">
    <property type="entry name" value="PERIPLASMIC SIGNAL SENSOR AND SIGMA FACTOR ACTIVATOR FECR-RELATED"/>
    <property type="match status" value="1"/>
</dbReference>
<dbReference type="InterPro" id="IPR006860">
    <property type="entry name" value="FecR"/>
</dbReference>
<keyword evidence="2" id="KW-0472">Membrane</keyword>
<evidence type="ECO:0000259" key="3">
    <source>
        <dbReference type="Pfam" id="PF04773"/>
    </source>
</evidence>
<feature type="region of interest" description="Disordered" evidence="1">
    <location>
        <begin position="195"/>
        <end position="238"/>
    </location>
</feature>
<keyword evidence="2" id="KW-0812">Transmembrane</keyword>
<proteinExistence type="predicted"/>
<feature type="compositionally biased region" description="Low complexity" evidence="1">
    <location>
        <begin position="222"/>
        <end position="238"/>
    </location>
</feature>
<evidence type="ECO:0000256" key="1">
    <source>
        <dbReference type="SAM" id="MobiDB-lite"/>
    </source>
</evidence>
<dbReference type="SUPFAM" id="SSF48452">
    <property type="entry name" value="TPR-like"/>
    <property type="match status" value="1"/>
</dbReference>
<dbReference type="Gene3D" id="1.25.40.10">
    <property type="entry name" value="Tetratricopeptide repeat domain"/>
    <property type="match status" value="1"/>
</dbReference>